<reference evidence="2" key="1">
    <citation type="submission" date="2023-06" db="EMBL/GenBank/DDBJ databases">
        <title>Genome-scale phylogeny and comparative genomics of the fungal order Sordariales.</title>
        <authorList>
            <consortium name="Lawrence Berkeley National Laboratory"/>
            <person name="Hensen N."/>
            <person name="Bonometti L."/>
            <person name="Westerberg I."/>
            <person name="Brannstrom I.O."/>
            <person name="Guillou S."/>
            <person name="Cros-Aarteil S."/>
            <person name="Calhoun S."/>
            <person name="Haridas S."/>
            <person name="Kuo A."/>
            <person name="Mondo S."/>
            <person name="Pangilinan J."/>
            <person name="Riley R."/>
            <person name="LaButti K."/>
            <person name="Andreopoulos B."/>
            <person name="Lipzen A."/>
            <person name="Chen C."/>
            <person name="Yanf M."/>
            <person name="Daum C."/>
            <person name="Ng V."/>
            <person name="Clum A."/>
            <person name="Steindorff A."/>
            <person name="Ohm R."/>
            <person name="Martin F."/>
            <person name="Silar P."/>
            <person name="Natvig D."/>
            <person name="Lalanne C."/>
            <person name="Gautier V."/>
            <person name="Ament-velasquez S.L."/>
            <person name="Kruys A."/>
            <person name="Hutchinson M.I."/>
            <person name="Powell A.J."/>
            <person name="Barry K."/>
            <person name="Miller A.N."/>
            <person name="Grigoriev I.V."/>
            <person name="Debuchy R."/>
            <person name="Gladieux P."/>
            <person name="Thoren M.H."/>
            <person name="Johannesson H."/>
        </authorList>
    </citation>
    <scope>NUCLEOTIDE SEQUENCE</scope>
    <source>
        <strain evidence="2">SMH2392-1A</strain>
    </source>
</reference>
<sequence length="209" mass="22755">MVIGFAGCLRVEKRALLARVQRNRRRDRQRPKEDQDVHETAIDQLQGYRARLVLGPFPEAPSLFGASSKSAATQQQSSWARSRPRRGIRRRNSGGILLISRACLGATAQTGSASTTAIQDPAALSPTCGGGSGPPDFATDWLGLFGCYNPNRLGFNSGQADSASTTAVGSRVLRLLYLGRVATWRGMKGFLARWRLVALTSKYITQFVE</sequence>
<evidence type="ECO:0000256" key="1">
    <source>
        <dbReference type="SAM" id="MobiDB-lite"/>
    </source>
</evidence>
<organism evidence="2 3">
    <name type="scientific">Lasiosphaeria miniovina</name>
    <dbReference type="NCBI Taxonomy" id="1954250"/>
    <lineage>
        <taxon>Eukaryota</taxon>
        <taxon>Fungi</taxon>
        <taxon>Dikarya</taxon>
        <taxon>Ascomycota</taxon>
        <taxon>Pezizomycotina</taxon>
        <taxon>Sordariomycetes</taxon>
        <taxon>Sordariomycetidae</taxon>
        <taxon>Sordariales</taxon>
        <taxon>Lasiosphaeriaceae</taxon>
        <taxon>Lasiosphaeria</taxon>
    </lineage>
</organism>
<feature type="compositionally biased region" description="Low complexity" evidence="1">
    <location>
        <begin position="66"/>
        <end position="81"/>
    </location>
</feature>
<evidence type="ECO:0000313" key="3">
    <source>
        <dbReference type="Proteomes" id="UP001172101"/>
    </source>
</evidence>
<evidence type="ECO:0000313" key="2">
    <source>
        <dbReference type="EMBL" id="KAK0702098.1"/>
    </source>
</evidence>
<gene>
    <name evidence="2" type="ORF">B0T26DRAFT_735853</name>
</gene>
<dbReference type="Proteomes" id="UP001172101">
    <property type="component" value="Unassembled WGS sequence"/>
</dbReference>
<comment type="caution">
    <text evidence="2">The sequence shown here is derived from an EMBL/GenBank/DDBJ whole genome shotgun (WGS) entry which is preliminary data.</text>
</comment>
<proteinExistence type="predicted"/>
<dbReference type="GeneID" id="85326533"/>
<protein>
    <submittedName>
        <fullName evidence="2">Uncharacterized protein</fullName>
    </submittedName>
</protein>
<dbReference type="RefSeq" id="XP_060289762.1">
    <property type="nucleotide sequence ID" value="XM_060443263.1"/>
</dbReference>
<name>A0AA39ZR45_9PEZI</name>
<keyword evidence="3" id="KW-1185">Reference proteome</keyword>
<dbReference type="EMBL" id="JAUIRO010000009">
    <property type="protein sequence ID" value="KAK0702098.1"/>
    <property type="molecule type" value="Genomic_DNA"/>
</dbReference>
<accession>A0AA39ZR45</accession>
<feature type="region of interest" description="Disordered" evidence="1">
    <location>
        <begin position="64"/>
        <end position="86"/>
    </location>
</feature>
<dbReference type="AlphaFoldDB" id="A0AA39ZR45"/>